<dbReference type="InterPro" id="IPR013094">
    <property type="entry name" value="AB_hydrolase_3"/>
</dbReference>
<evidence type="ECO:0000313" key="4">
    <source>
        <dbReference type="EMBL" id="RIB15039.1"/>
    </source>
</evidence>
<dbReference type="InterPro" id="IPR029058">
    <property type="entry name" value="AB_hydrolase_fold"/>
</dbReference>
<feature type="signal peptide" evidence="2">
    <location>
        <begin position="1"/>
        <end position="17"/>
    </location>
</feature>
<dbReference type="EMBL" id="QKWP01000775">
    <property type="protein sequence ID" value="RIB15039.1"/>
    <property type="molecule type" value="Genomic_DNA"/>
</dbReference>
<dbReference type="InterPro" id="IPR050300">
    <property type="entry name" value="GDXG_lipolytic_enzyme"/>
</dbReference>
<dbReference type="Proteomes" id="UP000266673">
    <property type="component" value="Unassembled WGS sequence"/>
</dbReference>
<dbReference type="STRING" id="44941.A0A397V201"/>
<comment type="caution">
    <text evidence="4">The sequence shown here is derived from an EMBL/GenBank/DDBJ whole genome shotgun (WGS) entry which is preliminary data.</text>
</comment>
<dbReference type="AlphaFoldDB" id="A0A397V201"/>
<feature type="chain" id="PRO_5017232722" evidence="2">
    <location>
        <begin position="18"/>
        <end position="468"/>
    </location>
</feature>
<feature type="domain" description="Alpha/beta hydrolase fold-3" evidence="3">
    <location>
        <begin position="130"/>
        <end position="322"/>
    </location>
</feature>
<proteinExistence type="predicted"/>
<dbReference type="SUPFAM" id="SSF53474">
    <property type="entry name" value="alpha/beta-Hydrolases"/>
    <property type="match status" value="1"/>
</dbReference>
<keyword evidence="5" id="KW-1185">Reference proteome</keyword>
<organism evidence="4 5">
    <name type="scientific">Gigaspora rosea</name>
    <dbReference type="NCBI Taxonomy" id="44941"/>
    <lineage>
        <taxon>Eukaryota</taxon>
        <taxon>Fungi</taxon>
        <taxon>Fungi incertae sedis</taxon>
        <taxon>Mucoromycota</taxon>
        <taxon>Glomeromycotina</taxon>
        <taxon>Glomeromycetes</taxon>
        <taxon>Diversisporales</taxon>
        <taxon>Gigasporaceae</taxon>
        <taxon>Gigaspora</taxon>
    </lineage>
</organism>
<dbReference type="Pfam" id="PF07859">
    <property type="entry name" value="Abhydrolase_3"/>
    <property type="match status" value="1"/>
</dbReference>
<name>A0A397V201_9GLOM</name>
<keyword evidence="2" id="KW-0732">Signal</keyword>
<sequence>MLLFSLFMTILKHFIEGPPVKSWNLMFHLVVSYVKNTTSFTSLPVPEAEIQSFDFKVPSNIIIKEVTLNEQYRQKSKSHLEKILKQYEDVLDDKWKEETKDRISGEWVYMKEDEESRNNEMDKVILHIHSGSFIIAINYRLAPAPQNQFPASLCDTIAAYLYLIDPEPDAGFKPINPKKIVFVGESSGGGLALAILLFLRDAGLPLPGGAALLLDLTHSMPSYWDTEKINADTLRDTIYIRPSTSLADEFITSAKALSDKIAQKKPTIVGHPSFTEVPRFQYYCANEALAIPYISPMLADALGNLPPILCQVGGIEKLRDEVIFSSYKAAHPQEYLLPSYSTKNFEKSPFKKPTKVILEIYDDMPHFWQMFTFSKSSQVSFEHCTEFIKRVTSIEDNNTSIIDLLKEDVVSPSISISPSLIGMKIGINGEIKELNESDQDCLKWDKIGIVPKETTQLKKYKDVSTKLI</sequence>
<evidence type="ECO:0000256" key="2">
    <source>
        <dbReference type="SAM" id="SignalP"/>
    </source>
</evidence>
<dbReference type="OrthoDB" id="1662883at2759"/>
<dbReference type="GO" id="GO:0016787">
    <property type="term" value="F:hydrolase activity"/>
    <property type="evidence" value="ECO:0007669"/>
    <property type="project" value="UniProtKB-KW"/>
</dbReference>
<evidence type="ECO:0000256" key="1">
    <source>
        <dbReference type="ARBA" id="ARBA00022801"/>
    </source>
</evidence>
<keyword evidence="1 4" id="KW-0378">Hydrolase</keyword>
<gene>
    <name evidence="4" type="ORF">C2G38_2143760</name>
</gene>
<accession>A0A397V201</accession>
<dbReference type="Gene3D" id="3.40.50.1820">
    <property type="entry name" value="alpha/beta hydrolase"/>
    <property type="match status" value="1"/>
</dbReference>
<protein>
    <submittedName>
        <fullName evidence="4">Alpha/Beta hydrolase protein</fullName>
    </submittedName>
</protein>
<dbReference type="PANTHER" id="PTHR48081">
    <property type="entry name" value="AB HYDROLASE SUPERFAMILY PROTEIN C4A8.06C"/>
    <property type="match status" value="1"/>
</dbReference>
<evidence type="ECO:0000259" key="3">
    <source>
        <dbReference type="Pfam" id="PF07859"/>
    </source>
</evidence>
<reference evidence="4 5" key="1">
    <citation type="submission" date="2018-06" db="EMBL/GenBank/DDBJ databases">
        <title>Comparative genomics reveals the genomic features of Rhizophagus irregularis, R. cerebriforme, R. diaphanum and Gigaspora rosea, and their symbiotic lifestyle signature.</title>
        <authorList>
            <person name="Morin E."/>
            <person name="San Clemente H."/>
            <person name="Chen E.C.H."/>
            <person name="De La Providencia I."/>
            <person name="Hainaut M."/>
            <person name="Kuo A."/>
            <person name="Kohler A."/>
            <person name="Murat C."/>
            <person name="Tang N."/>
            <person name="Roy S."/>
            <person name="Loubradou J."/>
            <person name="Henrissat B."/>
            <person name="Grigoriev I.V."/>
            <person name="Corradi N."/>
            <person name="Roux C."/>
            <person name="Martin F.M."/>
        </authorList>
    </citation>
    <scope>NUCLEOTIDE SEQUENCE [LARGE SCALE GENOMIC DNA]</scope>
    <source>
        <strain evidence="4 5">DAOM 194757</strain>
    </source>
</reference>
<evidence type="ECO:0000313" key="5">
    <source>
        <dbReference type="Proteomes" id="UP000266673"/>
    </source>
</evidence>
<dbReference type="PANTHER" id="PTHR48081:SF19">
    <property type="entry name" value="AB HYDROLASE SUPERFAMILY PROTEIN C4A8.06C"/>
    <property type="match status" value="1"/>
</dbReference>